<protein>
    <submittedName>
        <fullName evidence="1">Uncharacterized protein</fullName>
    </submittedName>
</protein>
<evidence type="ECO:0000313" key="2">
    <source>
        <dbReference type="Proteomes" id="UP000054282"/>
    </source>
</evidence>
<sequence>SKTIALINNIHDDFREYKISWLQKIRDTFDSVSSGNDLYVKENKFNNDLMIKNIRYSDFNSDERKNNSCEKM</sequence>
<gene>
    <name evidence="1" type="ORF">PFDG_05290</name>
</gene>
<dbReference type="KEGG" id="pfd:PFDG_05290"/>
<name>A0A0L7MA58_PLAF4</name>
<accession>A0A0L7MA58</accession>
<dbReference type="AlphaFoldDB" id="A0A0L7MA58"/>
<organism evidence="1 2">
    <name type="scientific">Plasmodium falciparum (isolate Dd2)</name>
    <dbReference type="NCBI Taxonomy" id="57267"/>
    <lineage>
        <taxon>Eukaryota</taxon>
        <taxon>Sar</taxon>
        <taxon>Alveolata</taxon>
        <taxon>Apicomplexa</taxon>
        <taxon>Aconoidasida</taxon>
        <taxon>Haemosporida</taxon>
        <taxon>Plasmodiidae</taxon>
        <taxon>Plasmodium</taxon>
        <taxon>Plasmodium (Laverania)</taxon>
    </lineage>
</organism>
<proteinExistence type="predicted"/>
<dbReference type="Proteomes" id="UP000054282">
    <property type="component" value="Unassembled WGS sequence"/>
</dbReference>
<feature type="non-terminal residue" evidence="1">
    <location>
        <position position="1"/>
    </location>
</feature>
<dbReference type="EMBL" id="GG703069">
    <property type="protein sequence ID" value="KOB89737.1"/>
    <property type="molecule type" value="Genomic_DNA"/>
</dbReference>
<evidence type="ECO:0000313" key="1">
    <source>
        <dbReference type="EMBL" id="KOB89737.1"/>
    </source>
</evidence>
<reference evidence="2" key="2">
    <citation type="submission" date="2006-09" db="EMBL/GenBank/DDBJ databases">
        <title>The genome sequence of Plasmodium falciparum Dd2.</title>
        <authorList>
            <consortium name="The Broad Institute Genome Sequencing Platform"/>
            <person name="Birren B."/>
            <person name="Lander E."/>
            <person name="Galagan J."/>
            <person name="Nusbaum C."/>
            <person name="Devon K."/>
            <person name="Henn M."/>
            <person name="Jaffe D."/>
            <person name="Butler J."/>
            <person name="Alvarez P."/>
            <person name="Gnerre S."/>
            <person name="Grabherr M."/>
            <person name="Kleber M."/>
            <person name="Mauceli E."/>
            <person name="Brockman W."/>
            <person name="MacCallum I.A."/>
            <person name="Rounsley S."/>
            <person name="Young S."/>
            <person name="LaButti K."/>
            <person name="Pushparaj V."/>
            <person name="DeCaprio D."/>
            <person name="Crawford M."/>
            <person name="Koehrsen M."/>
            <person name="Engels R."/>
            <person name="Montgomery P."/>
            <person name="Pearson M."/>
            <person name="Howarth C."/>
            <person name="Larson L."/>
            <person name="Luoma S."/>
            <person name="White J."/>
            <person name="Kodira C."/>
            <person name="Zeng Q."/>
            <person name="O'Leary S."/>
            <person name="Yandava C."/>
            <person name="Alvarado L."/>
            <person name="Wirth D."/>
            <person name="Volkman S."/>
            <person name="Hartl D."/>
        </authorList>
    </citation>
    <scope>NUCLEOTIDE SEQUENCE [LARGE SCALE GENOMIC DNA]</scope>
</reference>
<reference evidence="2" key="1">
    <citation type="submission" date="2006-09" db="EMBL/GenBank/DDBJ databases">
        <title>Annotation of Plasmodium falciparum Dd2.</title>
        <authorList>
            <consortium name="The Broad Institute Genome Sequencing Platform"/>
            <person name="Volkman S.K."/>
            <person name="Neafsey D.E."/>
            <person name="Dash A.P."/>
            <person name="Chitnis C.E."/>
            <person name="Hartl D.L."/>
            <person name="Young S.K."/>
            <person name="Zeng Q."/>
            <person name="Koehrsen M."/>
            <person name="Alvarado L."/>
            <person name="Berlin A."/>
            <person name="Borenstein D."/>
            <person name="Chapman S.B."/>
            <person name="Chen Z."/>
            <person name="Engels R."/>
            <person name="Freedman E."/>
            <person name="Gellesch M."/>
            <person name="Goldberg J."/>
            <person name="Griggs A."/>
            <person name="Gujja S."/>
            <person name="Heilman E.R."/>
            <person name="Heiman D.I."/>
            <person name="Howarth C."/>
            <person name="Jen D."/>
            <person name="Larson L."/>
            <person name="Mehta T."/>
            <person name="Neiman D."/>
            <person name="Park D."/>
            <person name="Pearson M."/>
            <person name="Roberts A."/>
            <person name="Saif S."/>
            <person name="Shea T."/>
            <person name="Shenoy N."/>
            <person name="Sisk P."/>
            <person name="Stolte C."/>
            <person name="Sykes S."/>
            <person name="Walk T."/>
            <person name="White J."/>
            <person name="Yandava C."/>
            <person name="Haas B."/>
            <person name="Henn M.R."/>
            <person name="Nusbaum C."/>
            <person name="Birren B."/>
        </authorList>
    </citation>
    <scope>NUCLEOTIDE SEQUENCE [LARGE SCALE GENOMIC DNA]</scope>
</reference>